<dbReference type="EMBL" id="AP024702">
    <property type="protein sequence ID" value="BCX49460.1"/>
    <property type="molecule type" value="Genomic_DNA"/>
</dbReference>
<proteinExistence type="inferred from homology"/>
<feature type="region of interest" description="Disordered" evidence="8">
    <location>
        <begin position="1504"/>
        <end position="1523"/>
    </location>
</feature>
<dbReference type="RefSeq" id="WP_338686062.1">
    <property type="nucleotide sequence ID" value="NZ_AP024702.1"/>
</dbReference>
<dbReference type="CDD" id="cd16025">
    <property type="entry name" value="PAS_like"/>
    <property type="match status" value="1"/>
</dbReference>
<dbReference type="InterPro" id="IPR023296">
    <property type="entry name" value="Glyco_hydro_beta-prop_sf"/>
</dbReference>
<dbReference type="Proteomes" id="UP001374893">
    <property type="component" value="Chromosome"/>
</dbReference>
<evidence type="ECO:0000256" key="5">
    <source>
        <dbReference type="ARBA" id="ARBA00022801"/>
    </source>
</evidence>
<dbReference type="Gene3D" id="2.115.10.20">
    <property type="entry name" value="Glycosyl hydrolase domain, family 43"/>
    <property type="match status" value="1"/>
</dbReference>
<dbReference type="PANTHER" id="PTHR42693:SF53">
    <property type="entry name" value="ENDO-4-O-SULFATASE"/>
    <property type="match status" value="1"/>
</dbReference>
<dbReference type="Gene3D" id="3.20.20.80">
    <property type="entry name" value="Glycosidases"/>
    <property type="match status" value="1"/>
</dbReference>
<evidence type="ECO:0000313" key="14">
    <source>
        <dbReference type="EMBL" id="BCX49460.1"/>
    </source>
</evidence>
<evidence type="ECO:0000256" key="2">
    <source>
        <dbReference type="ARBA" id="ARBA00008779"/>
    </source>
</evidence>
<dbReference type="InterPro" id="IPR050738">
    <property type="entry name" value="Sulfatase"/>
</dbReference>
<dbReference type="InterPro" id="IPR017850">
    <property type="entry name" value="Alkaline_phosphatase_core_sf"/>
</dbReference>
<name>A0ABM7RCU5_9BACT</name>
<feature type="domain" description="Glycosyl hydrolases family 2 sugar binding" evidence="13">
    <location>
        <begin position="787"/>
        <end position="865"/>
    </location>
</feature>
<evidence type="ECO:0000256" key="7">
    <source>
        <dbReference type="ARBA" id="ARBA00023295"/>
    </source>
</evidence>
<protein>
    <submittedName>
        <fullName evidence="14">Glycosylhydrolase family 43</fullName>
    </submittedName>
</protein>
<dbReference type="Pfam" id="PF00703">
    <property type="entry name" value="Glyco_hydro_2"/>
    <property type="match status" value="1"/>
</dbReference>
<feature type="region of interest" description="Disordered" evidence="8">
    <location>
        <begin position="1074"/>
        <end position="1101"/>
    </location>
</feature>
<dbReference type="SUPFAM" id="SSF49303">
    <property type="entry name" value="beta-Galactosidase/glucuronidase domain"/>
    <property type="match status" value="1"/>
</dbReference>
<dbReference type="InterPro" id="IPR006710">
    <property type="entry name" value="Glyco_hydro_43"/>
</dbReference>
<keyword evidence="15" id="KW-1185">Reference proteome</keyword>
<keyword evidence="4" id="KW-0479">Metal-binding</keyword>
<reference evidence="14 15" key="1">
    <citation type="submission" date="2021-06" db="EMBL/GenBank/DDBJ databases">
        <title>Complete genome of Haloferula helveola possessing various polysaccharide degrading enzymes.</title>
        <authorList>
            <person name="Takami H."/>
            <person name="Huang C."/>
            <person name="Hamasaki K."/>
        </authorList>
    </citation>
    <scope>NUCLEOTIDE SEQUENCE [LARGE SCALE GENOMIC DNA]</scope>
    <source>
        <strain evidence="14 15">CN-1</strain>
    </source>
</reference>
<evidence type="ECO:0000256" key="6">
    <source>
        <dbReference type="ARBA" id="ARBA00022837"/>
    </source>
</evidence>
<evidence type="ECO:0000313" key="15">
    <source>
        <dbReference type="Proteomes" id="UP001374893"/>
    </source>
</evidence>
<dbReference type="InterPro" id="IPR024607">
    <property type="entry name" value="Sulfatase_CS"/>
</dbReference>
<dbReference type="SUPFAM" id="SSF53649">
    <property type="entry name" value="Alkaline phosphatase-like"/>
    <property type="match status" value="1"/>
</dbReference>
<dbReference type="Pfam" id="PF00884">
    <property type="entry name" value="Sulfatase"/>
    <property type="match status" value="1"/>
</dbReference>
<evidence type="ECO:0000256" key="9">
    <source>
        <dbReference type="SAM" id="SignalP"/>
    </source>
</evidence>
<dbReference type="InterPro" id="IPR006102">
    <property type="entry name" value="Ig-like_GH2"/>
</dbReference>
<dbReference type="InterPro" id="IPR013783">
    <property type="entry name" value="Ig-like_fold"/>
</dbReference>
<organism evidence="14 15">
    <name type="scientific">Haloferula helveola</name>
    <dbReference type="NCBI Taxonomy" id="490095"/>
    <lineage>
        <taxon>Bacteria</taxon>
        <taxon>Pseudomonadati</taxon>
        <taxon>Verrucomicrobiota</taxon>
        <taxon>Verrucomicrobiia</taxon>
        <taxon>Verrucomicrobiales</taxon>
        <taxon>Verrucomicrobiaceae</taxon>
        <taxon>Haloferula</taxon>
    </lineage>
</organism>
<comment type="similarity">
    <text evidence="1">Belongs to the glycosyl hydrolase 2 family.</text>
</comment>
<dbReference type="InterPro" id="IPR017853">
    <property type="entry name" value="GH"/>
</dbReference>
<dbReference type="Gene3D" id="3.30.1120.10">
    <property type="match status" value="1"/>
</dbReference>
<dbReference type="Pfam" id="PF02837">
    <property type="entry name" value="Glyco_hydro_2_N"/>
    <property type="match status" value="1"/>
</dbReference>
<dbReference type="InterPro" id="IPR008979">
    <property type="entry name" value="Galactose-bd-like_sf"/>
</dbReference>
<evidence type="ECO:0000256" key="3">
    <source>
        <dbReference type="ARBA" id="ARBA00009865"/>
    </source>
</evidence>
<dbReference type="Gene3D" id="3.40.720.10">
    <property type="entry name" value="Alkaline Phosphatase, subunit A"/>
    <property type="match status" value="1"/>
</dbReference>
<sequence>MKPFALLAAALLAVTADAADRPNVLVILADDLGFSDLSCYGSEIATPNLDRLASGGAKFSAFYNSARCCPSRASLVTGLHPHEAGIGSFTTREPRKNSSPAYTGHLLPNTATVAEILGDAGYSTWMVGKWHMGDPGPIERGFQNYYGYKNFQAHSENQWDPDLYVRLPQGTKPEVLVPGDEFYVTDVFSDYALEFLRQARTGENKEKPWLLYLAHSSPHFPIQAPKESIDRHVDTYRRGWDALRSERFERQKKLGLVSADAELPPRAQVPVDREDIANGFSGKPNPAWDSLPADRREDLARRMATFAAMVEHVDQGIGRIIADLEKNGELDNTLIFFTSDNGACYEWGPFGFDEHSRRGITTLHTGAALAKMGQDGTHHSYGSAWANLGNTPLDMYKHFCHEGGIASPLIVHWPNGLKKQDGFVTEPSHIMDIVPSICEATGAAYPEKRKGTEIQPVSGVSILGAAAGKPLAVRSIPIEHQQARGLRRGDWKIVWGKRQPEEVRWELYNLAHDRSEQHDLAAEKPEILNELVAEWETWARKVGAEPFDKPKKEATAAPETSLIVNRPLSIIAEIKGGRPHGVILSQGGVEHGIALHLIEGRPAFDVRVDGKVTRLACKKPVKGNTRIVAKLDPATMTLAVDGGESVTMRSPGLIPHQPKDPLCIGEDTLTSAGDYPAPNRFTGGTIVTATVEEGAPVAAAEVAAPNNGKATSAMMTEWGEKLKPEDAWTEYPRPAFARKQWTNLNGLWKYAVAPKNSNAAPSKWQGDILVPFAIESSLSGVGKRITPQDAIWYRRSFEADKLANGQRKLLNFEAVDYHSTVWVNDTMVGEHIGGNLPFSFDITDALKPGKNELTVKVTDATDTAFQLHGKQVSKPGGIWYTPVSGIWQTVWMETVPEKHLVSHKVTTTIDGNIRFAFDTEGDAGDTMVEIKVSLDGKAIAATTGTAKQAGVRIPDPILWSPDSPTLYDVELRFGDDVVHSYVGIRESTVAKDDKGHLRFLLNGKPIFHWGTLDQGWWPDGLLTPPSDEAMVSDIEFLKTAGFNTIRKHIKVEPRRYYYHCDRLGMMMWQDQVSSGTGKQRDGHVSPKWTRLQPNPSDAKWPDADHSQYMKELGIMIDTLQPHPCIVQWVPFNEAWGQHRTEVVGKWTVAYDPTRQVNVASGGNFFPVGHIIDHHQYPHPGFPFELGEGGRFDNFVKVVGEFGGHGFPVKGHLWDVKARNWGYGGLPKNKEEWIERYKTSISMLADLRNKGIAAGIYTQTTDVEGEINGLITYDRKVRKLAPEALAEIHRKAGITGDPETAGMAPVAIPTAKVAPVAPAMPRAEIEAGLRSHDRALYIKEGWIRDPYITLGPDDFFYLTGTTINDEDPREETDPYNIGLSGTSAVGNTVRVWRSKDLIDWDYLGTPFTLKDSAHPKPGDRVWAPEMHWIPEMDRWALVHCPKQKSNLMLSAGPELRGPWSSPMGRKFAGHHDPSLFHDGDRWWVLSENTRVTPISSDFSKFTGKPVRIDPSGSRPGPDGNPISRIGHEGATMLKIGDKYVHLGTAWSTDKGRQGSYNLYYCVADKITGPYGPRKFAGRFLGHGTPFQTRDGKWWCTAFFNANVPPLPRDGIESRDLAETAQTINQRGTTIVPLDVRVLDDGDIFIRAKDPAYATPGPDEVQKFPH</sequence>
<dbReference type="SUPFAM" id="SSF49785">
    <property type="entry name" value="Galactose-binding domain-like"/>
    <property type="match status" value="1"/>
</dbReference>
<dbReference type="InterPro" id="IPR036156">
    <property type="entry name" value="Beta-gal/glucu_dom_sf"/>
</dbReference>
<dbReference type="SUPFAM" id="SSF51445">
    <property type="entry name" value="(Trans)glycosidases"/>
    <property type="match status" value="1"/>
</dbReference>
<evidence type="ECO:0000259" key="12">
    <source>
        <dbReference type="Pfam" id="PF02836"/>
    </source>
</evidence>
<keyword evidence="7" id="KW-0326">Glycosidase</keyword>
<dbReference type="SUPFAM" id="SSF75005">
    <property type="entry name" value="Arabinanase/levansucrase/invertase"/>
    <property type="match status" value="1"/>
</dbReference>
<evidence type="ECO:0000259" key="10">
    <source>
        <dbReference type="Pfam" id="PF00703"/>
    </source>
</evidence>
<feature type="chain" id="PRO_5046765866" evidence="9">
    <location>
        <begin position="19"/>
        <end position="1664"/>
    </location>
</feature>
<dbReference type="SUPFAM" id="SSF49899">
    <property type="entry name" value="Concanavalin A-like lectins/glucanases"/>
    <property type="match status" value="1"/>
</dbReference>
<gene>
    <name evidence="14" type="ORF">HAHE_33680</name>
</gene>
<dbReference type="InterPro" id="IPR006103">
    <property type="entry name" value="Glyco_hydro_2_cat"/>
</dbReference>
<dbReference type="Gene3D" id="2.60.120.260">
    <property type="entry name" value="Galactose-binding domain-like"/>
    <property type="match status" value="1"/>
</dbReference>
<feature type="domain" description="Glycoside hydrolase family 2 catalytic" evidence="12">
    <location>
        <begin position="1027"/>
        <end position="1161"/>
    </location>
</feature>
<evidence type="ECO:0000259" key="11">
    <source>
        <dbReference type="Pfam" id="PF00884"/>
    </source>
</evidence>
<feature type="signal peptide" evidence="9">
    <location>
        <begin position="1"/>
        <end position="18"/>
    </location>
</feature>
<dbReference type="Gene3D" id="2.60.40.10">
    <property type="entry name" value="Immunoglobulins"/>
    <property type="match status" value="1"/>
</dbReference>
<dbReference type="InterPro" id="IPR013320">
    <property type="entry name" value="ConA-like_dom_sf"/>
</dbReference>
<feature type="domain" description="Sulfatase N-terminal" evidence="11">
    <location>
        <begin position="22"/>
        <end position="442"/>
    </location>
</feature>
<comment type="similarity">
    <text evidence="2">Belongs to the sulfatase family.</text>
</comment>
<comment type="similarity">
    <text evidence="3">Belongs to the glycosyl hydrolase 43 family.</text>
</comment>
<dbReference type="InterPro" id="IPR000917">
    <property type="entry name" value="Sulfatase_N"/>
</dbReference>
<evidence type="ECO:0000256" key="1">
    <source>
        <dbReference type="ARBA" id="ARBA00007401"/>
    </source>
</evidence>
<dbReference type="PANTHER" id="PTHR42693">
    <property type="entry name" value="ARYLSULFATASE FAMILY MEMBER"/>
    <property type="match status" value="1"/>
</dbReference>
<dbReference type="InterPro" id="IPR006104">
    <property type="entry name" value="Glyco_hydro_2_N"/>
</dbReference>
<dbReference type="Pfam" id="PF04616">
    <property type="entry name" value="Glyco_hydro_43"/>
    <property type="match status" value="1"/>
</dbReference>
<dbReference type="PROSITE" id="PS00149">
    <property type="entry name" value="SULFATASE_2"/>
    <property type="match status" value="1"/>
</dbReference>
<feature type="domain" description="Glycoside hydrolase family 2 immunoglobulin-like beta-sandwich" evidence="10">
    <location>
        <begin position="932"/>
        <end position="985"/>
    </location>
</feature>
<evidence type="ECO:0000256" key="8">
    <source>
        <dbReference type="SAM" id="MobiDB-lite"/>
    </source>
</evidence>
<evidence type="ECO:0000259" key="13">
    <source>
        <dbReference type="Pfam" id="PF02837"/>
    </source>
</evidence>
<keyword evidence="9" id="KW-0732">Signal</keyword>
<accession>A0ABM7RCU5</accession>
<evidence type="ECO:0000256" key="4">
    <source>
        <dbReference type="ARBA" id="ARBA00022723"/>
    </source>
</evidence>
<keyword evidence="6" id="KW-0106">Calcium</keyword>
<dbReference type="CDD" id="cd08986">
    <property type="entry name" value="GH43-like"/>
    <property type="match status" value="1"/>
</dbReference>
<dbReference type="Pfam" id="PF02836">
    <property type="entry name" value="Glyco_hydro_2_C"/>
    <property type="match status" value="1"/>
</dbReference>
<keyword evidence="5" id="KW-0378">Hydrolase</keyword>